<proteinExistence type="inferred from homology"/>
<keyword evidence="6" id="KW-0812">Transmembrane</keyword>
<dbReference type="SUPFAM" id="SSF48264">
    <property type="entry name" value="Cytochrome P450"/>
    <property type="match status" value="1"/>
</dbReference>
<dbReference type="GO" id="GO:0020037">
    <property type="term" value="F:heme binding"/>
    <property type="evidence" value="ECO:0007669"/>
    <property type="project" value="InterPro"/>
</dbReference>
<evidence type="ECO:0000256" key="5">
    <source>
        <dbReference type="ARBA" id="ARBA00022617"/>
    </source>
</evidence>
<dbReference type="STRING" id="27342.A0A0H2RS65"/>
<feature type="binding site" description="axial binding residue" evidence="13">
    <location>
        <position position="97"/>
    </location>
    <ligand>
        <name>heme</name>
        <dbReference type="ChEBI" id="CHEBI:30413"/>
    </ligand>
    <ligandPart>
        <name>Fe</name>
        <dbReference type="ChEBI" id="CHEBI:18248"/>
    </ligandPart>
</feature>
<evidence type="ECO:0000313" key="16">
    <source>
        <dbReference type="Proteomes" id="UP000053477"/>
    </source>
</evidence>
<evidence type="ECO:0000256" key="4">
    <source>
        <dbReference type="ARBA" id="ARBA00010617"/>
    </source>
</evidence>
<keyword evidence="8" id="KW-1133">Transmembrane helix</keyword>
<accession>A0A0H2RS65</accession>
<dbReference type="GO" id="GO:0005506">
    <property type="term" value="F:iron ion binding"/>
    <property type="evidence" value="ECO:0007669"/>
    <property type="project" value="InterPro"/>
</dbReference>
<dbReference type="InterPro" id="IPR001128">
    <property type="entry name" value="Cyt_P450"/>
</dbReference>
<evidence type="ECO:0000256" key="10">
    <source>
        <dbReference type="ARBA" id="ARBA00023004"/>
    </source>
</evidence>
<dbReference type="GO" id="GO:0016020">
    <property type="term" value="C:membrane"/>
    <property type="evidence" value="ECO:0007669"/>
    <property type="project" value="UniProtKB-SubCell"/>
</dbReference>
<comment type="similarity">
    <text evidence="4 14">Belongs to the cytochrome P450 family.</text>
</comment>
<comment type="pathway">
    <text evidence="3">Secondary metabolite biosynthesis.</text>
</comment>
<keyword evidence="10 13" id="KW-0408">Iron</keyword>
<dbReference type="PANTHER" id="PTHR46300">
    <property type="entry name" value="P450, PUTATIVE (EUROFUNG)-RELATED-RELATED"/>
    <property type="match status" value="1"/>
</dbReference>
<reference evidence="15 16" key="1">
    <citation type="submission" date="2015-04" db="EMBL/GenBank/DDBJ databases">
        <title>Complete genome sequence of Schizopora paradoxa KUC8140, a cosmopolitan wood degrader in East Asia.</title>
        <authorList>
            <consortium name="DOE Joint Genome Institute"/>
            <person name="Min B."/>
            <person name="Park H."/>
            <person name="Jang Y."/>
            <person name="Kim J.-J."/>
            <person name="Kim K.H."/>
            <person name="Pangilinan J."/>
            <person name="Lipzen A."/>
            <person name="Riley R."/>
            <person name="Grigoriev I.V."/>
            <person name="Spatafora J.W."/>
            <person name="Choi I.-G."/>
        </authorList>
    </citation>
    <scope>NUCLEOTIDE SEQUENCE [LARGE SCALE GENOMIC DNA]</scope>
    <source>
        <strain evidence="15 16">KUC8140</strain>
    </source>
</reference>
<protein>
    <submittedName>
        <fullName evidence="15">Cytochrome P450</fullName>
    </submittedName>
</protein>
<keyword evidence="12" id="KW-0472">Membrane</keyword>
<evidence type="ECO:0000256" key="8">
    <source>
        <dbReference type="ARBA" id="ARBA00022989"/>
    </source>
</evidence>
<dbReference type="GO" id="GO:0016705">
    <property type="term" value="F:oxidoreductase activity, acting on paired donors, with incorporation or reduction of molecular oxygen"/>
    <property type="evidence" value="ECO:0007669"/>
    <property type="project" value="InterPro"/>
</dbReference>
<evidence type="ECO:0000256" key="3">
    <source>
        <dbReference type="ARBA" id="ARBA00005179"/>
    </source>
</evidence>
<keyword evidence="16" id="KW-1185">Reference proteome</keyword>
<name>A0A0H2RS65_9AGAM</name>
<gene>
    <name evidence="15" type="ORF">SCHPADRAFT_1001472</name>
</gene>
<evidence type="ECO:0000256" key="2">
    <source>
        <dbReference type="ARBA" id="ARBA00004370"/>
    </source>
</evidence>
<evidence type="ECO:0000313" key="15">
    <source>
        <dbReference type="EMBL" id="KLO07676.1"/>
    </source>
</evidence>
<dbReference type="PANTHER" id="PTHR46300:SF2">
    <property type="entry name" value="CYTOCHROME P450 MONOOXYGENASE ALNH-RELATED"/>
    <property type="match status" value="1"/>
</dbReference>
<dbReference type="InterPro" id="IPR050364">
    <property type="entry name" value="Cytochrome_P450_fung"/>
</dbReference>
<keyword evidence="5 13" id="KW-0349">Heme</keyword>
<dbReference type="AlphaFoldDB" id="A0A0H2RS65"/>
<comment type="subcellular location">
    <subcellularLocation>
        <location evidence="2">Membrane</location>
    </subcellularLocation>
</comment>
<dbReference type="GO" id="GO:0004497">
    <property type="term" value="F:monooxygenase activity"/>
    <property type="evidence" value="ECO:0007669"/>
    <property type="project" value="UniProtKB-KW"/>
</dbReference>
<dbReference type="Gene3D" id="1.10.630.10">
    <property type="entry name" value="Cytochrome P450"/>
    <property type="match status" value="1"/>
</dbReference>
<dbReference type="Pfam" id="PF00067">
    <property type="entry name" value="p450"/>
    <property type="match status" value="1"/>
</dbReference>
<evidence type="ECO:0000256" key="7">
    <source>
        <dbReference type="ARBA" id="ARBA00022723"/>
    </source>
</evidence>
<evidence type="ECO:0000256" key="1">
    <source>
        <dbReference type="ARBA" id="ARBA00001971"/>
    </source>
</evidence>
<comment type="cofactor">
    <cofactor evidence="1 13">
        <name>heme</name>
        <dbReference type="ChEBI" id="CHEBI:30413"/>
    </cofactor>
</comment>
<dbReference type="InterPro" id="IPR036396">
    <property type="entry name" value="Cyt_P450_sf"/>
</dbReference>
<evidence type="ECO:0000256" key="12">
    <source>
        <dbReference type="ARBA" id="ARBA00023136"/>
    </source>
</evidence>
<dbReference type="Proteomes" id="UP000053477">
    <property type="component" value="Unassembled WGS sequence"/>
</dbReference>
<dbReference type="InterPro" id="IPR017972">
    <property type="entry name" value="Cyt_P450_CS"/>
</dbReference>
<dbReference type="OrthoDB" id="3934656at2759"/>
<keyword evidence="7 13" id="KW-0479">Metal-binding</keyword>
<evidence type="ECO:0000256" key="6">
    <source>
        <dbReference type="ARBA" id="ARBA00022692"/>
    </source>
</evidence>
<dbReference type="EMBL" id="KQ086125">
    <property type="protein sequence ID" value="KLO07676.1"/>
    <property type="molecule type" value="Genomic_DNA"/>
</dbReference>
<dbReference type="PRINTS" id="PR00463">
    <property type="entry name" value="EP450I"/>
</dbReference>
<evidence type="ECO:0000256" key="14">
    <source>
        <dbReference type="RuleBase" id="RU000461"/>
    </source>
</evidence>
<evidence type="ECO:0000256" key="13">
    <source>
        <dbReference type="PIRSR" id="PIRSR602401-1"/>
    </source>
</evidence>
<evidence type="ECO:0000256" key="9">
    <source>
        <dbReference type="ARBA" id="ARBA00023002"/>
    </source>
</evidence>
<keyword evidence="9 14" id="KW-0560">Oxidoreductase</keyword>
<dbReference type="PROSITE" id="PS00086">
    <property type="entry name" value="CYTOCHROME_P450"/>
    <property type="match status" value="1"/>
</dbReference>
<keyword evidence="11 14" id="KW-0503">Monooxygenase</keyword>
<evidence type="ECO:0000256" key="11">
    <source>
        <dbReference type="ARBA" id="ARBA00023033"/>
    </source>
</evidence>
<organism evidence="15 16">
    <name type="scientific">Schizopora paradoxa</name>
    <dbReference type="NCBI Taxonomy" id="27342"/>
    <lineage>
        <taxon>Eukaryota</taxon>
        <taxon>Fungi</taxon>
        <taxon>Dikarya</taxon>
        <taxon>Basidiomycota</taxon>
        <taxon>Agaricomycotina</taxon>
        <taxon>Agaricomycetes</taxon>
        <taxon>Hymenochaetales</taxon>
        <taxon>Schizoporaceae</taxon>
        <taxon>Schizopora</taxon>
    </lineage>
</organism>
<dbReference type="InParanoid" id="A0A0H2RS65"/>
<dbReference type="InterPro" id="IPR002401">
    <property type="entry name" value="Cyt_P450_E_grp-I"/>
</dbReference>
<sequence length="170" mass="19147">MDSLPYVRAICTEVLRWETILPFAVPHLLTEEDEYKGYCIPSGTWIFPNIWAISRNSDIYPDPLAFKPERWIPGGTKEGVPSLRPQEYVFGFGRRVCPGQDWAEHIIFLAVASLLATFNIEPEVGPDGSQIPPNDHYLQSGARTLRGSRCRITPRSDRAASLVRQAFSSL</sequence>